<keyword evidence="3" id="KW-0064">Aspartyl protease</keyword>
<reference evidence="14 15" key="1">
    <citation type="submission" date="2019-08" db="EMBL/GenBank/DDBJ databases">
        <title>Draft genome sequences of two oriental melons (Cucumis melo L. var makuwa).</title>
        <authorList>
            <person name="Kwon S.-Y."/>
        </authorList>
    </citation>
    <scope>NUCLEOTIDE SEQUENCE [LARGE SCALE GENOMIC DNA]</scope>
    <source>
        <strain evidence="15">cv. Chang Bougi</strain>
        <strain evidence="14">cv. SW 3</strain>
        <tissue evidence="12">Leaf</tissue>
    </source>
</reference>
<dbReference type="Pfam" id="PF17921">
    <property type="entry name" value="Integrase_H2C2"/>
    <property type="match status" value="1"/>
</dbReference>
<dbReference type="Gene3D" id="3.30.420.10">
    <property type="entry name" value="Ribonuclease H-like superfamily/Ribonuclease H"/>
    <property type="match status" value="1"/>
</dbReference>
<protein>
    <submittedName>
        <fullName evidence="12">Transposon Tf2-1 polyprotein isoform X1</fullName>
    </submittedName>
</protein>
<comment type="caution">
    <text evidence="12">The sequence shown here is derived from an EMBL/GenBank/DDBJ whole genome shotgun (WGS) entry which is preliminary data.</text>
</comment>
<keyword evidence="8" id="KW-0808">Transferase</keyword>
<evidence type="ECO:0000313" key="13">
    <source>
        <dbReference type="EMBL" id="TYJ98182.1"/>
    </source>
</evidence>
<dbReference type="SUPFAM" id="SSF54160">
    <property type="entry name" value="Chromo domain-like"/>
    <property type="match status" value="1"/>
</dbReference>
<dbReference type="GO" id="GO:0003677">
    <property type="term" value="F:DNA binding"/>
    <property type="evidence" value="ECO:0007669"/>
    <property type="project" value="UniProtKB-KW"/>
</dbReference>
<keyword evidence="7" id="KW-0695">RNA-directed DNA polymerase</keyword>
<keyword evidence="2" id="KW-0479">Metal-binding</keyword>
<evidence type="ECO:0000256" key="4">
    <source>
        <dbReference type="ARBA" id="ARBA00022801"/>
    </source>
</evidence>
<keyword evidence="4" id="KW-0378">Hydrolase</keyword>
<organism evidence="12 14">
    <name type="scientific">Cucumis melo var. makuwa</name>
    <name type="common">Oriental melon</name>
    <dbReference type="NCBI Taxonomy" id="1194695"/>
    <lineage>
        <taxon>Eukaryota</taxon>
        <taxon>Viridiplantae</taxon>
        <taxon>Streptophyta</taxon>
        <taxon>Embryophyta</taxon>
        <taxon>Tracheophyta</taxon>
        <taxon>Spermatophyta</taxon>
        <taxon>Magnoliopsida</taxon>
        <taxon>eudicotyledons</taxon>
        <taxon>Gunneridae</taxon>
        <taxon>Pentapetalae</taxon>
        <taxon>rosids</taxon>
        <taxon>fabids</taxon>
        <taxon>Cucurbitales</taxon>
        <taxon>Cucurbitaceae</taxon>
        <taxon>Benincaseae</taxon>
        <taxon>Cucumis</taxon>
    </lineage>
</organism>
<sequence length="381" mass="44522">MSDQKALKFLLEQREVQPQFQKWLTKLLGYDFEILYQPGLQNKATDALLRMDMNPELQTMTTTGIVDMETVAREVKKDVELQKTVEQLQRDPPIEGKYKWENGILLYKGRVVLSNSSSLIPSLLHTFHDSILGGHFGFLRTYKRMSRKLYWIGMKNDIKRYVEQCETCQRSKYDATKPAGVLQPIPIPERVLEDWTMDFIEGLPKAEGVNVIMVVVDRLSKYVYFITLKHPFSARYYGPYRITEEIGAVAYRLDLPPEAAIHNVFHISQLKLKLGKQQNVQHQQPILTKDFELQLWPKTVLDIRWNKELGANEWLVKWKGLDDSEATWETVYLMNQQFPTFHLEDKVNLEPRGIVKPPIINVYERKGRKVNSHDSQVEKKD</sequence>
<dbReference type="InterPro" id="IPR016197">
    <property type="entry name" value="Chromo-like_dom_sf"/>
</dbReference>
<dbReference type="Proteomes" id="UP000321393">
    <property type="component" value="Unassembled WGS sequence"/>
</dbReference>
<evidence type="ECO:0000256" key="3">
    <source>
        <dbReference type="ARBA" id="ARBA00022750"/>
    </source>
</evidence>
<dbReference type="Pfam" id="PF00385">
    <property type="entry name" value="Chromo"/>
    <property type="match status" value="1"/>
</dbReference>
<dbReference type="PANTHER" id="PTHR37984:SF5">
    <property type="entry name" value="PROTEIN NYNRIN-LIKE"/>
    <property type="match status" value="1"/>
</dbReference>
<dbReference type="PROSITE" id="PS50013">
    <property type="entry name" value="CHROMO_2"/>
    <property type="match status" value="1"/>
</dbReference>
<dbReference type="Gene3D" id="2.40.50.40">
    <property type="match status" value="1"/>
</dbReference>
<dbReference type="AlphaFoldDB" id="A0A5A7U7R9"/>
<keyword evidence="9" id="KW-0238">DNA-binding</keyword>
<dbReference type="GO" id="GO:0004190">
    <property type="term" value="F:aspartic-type endopeptidase activity"/>
    <property type="evidence" value="ECO:0007669"/>
    <property type="project" value="UniProtKB-KW"/>
</dbReference>
<evidence type="ECO:0000259" key="11">
    <source>
        <dbReference type="PROSITE" id="PS50013"/>
    </source>
</evidence>
<dbReference type="Pfam" id="PF24626">
    <property type="entry name" value="SH3_Tf2-1"/>
    <property type="match status" value="1"/>
</dbReference>
<gene>
    <name evidence="13" type="ORF">E5676_scaffold180G00680</name>
    <name evidence="12" type="ORF">E6C27_scaffold355G00650</name>
</gene>
<evidence type="ECO:0000313" key="14">
    <source>
        <dbReference type="Proteomes" id="UP000321393"/>
    </source>
</evidence>
<keyword evidence="8" id="KW-0239">DNA-directed DNA polymerase</keyword>
<name>A0A5A7U7R9_CUCMM</name>
<accession>A0A5A7U7R9</accession>
<dbReference type="InterPro" id="IPR050951">
    <property type="entry name" value="Retrovirus_Pol_polyprotein"/>
</dbReference>
<dbReference type="OrthoDB" id="1938126at2759"/>
<dbReference type="InterPro" id="IPR036397">
    <property type="entry name" value="RNaseH_sf"/>
</dbReference>
<dbReference type="PANTHER" id="PTHR37984">
    <property type="entry name" value="PROTEIN CBG26694"/>
    <property type="match status" value="1"/>
</dbReference>
<dbReference type="SUPFAM" id="SSF53098">
    <property type="entry name" value="Ribonuclease H-like"/>
    <property type="match status" value="1"/>
</dbReference>
<keyword evidence="10" id="KW-0233">DNA recombination</keyword>
<dbReference type="InterPro" id="IPR012337">
    <property type="entry name" value="RNaseH-like_sf"/>
</dbReference>
<evidence type="ECO:0000256" key="7">
    <source>
        <dbReference type="ARBA" id="ARBA00022918"/>
    </source>
</evidence>
<dbReference type="InterPro" id="IPR000953">
    <property type="entry name" value="Chromo/chromo_shadow_dom"/>
</dbReference>
<evidence type="ECO:0000313" key="12">
    <source>
        <dbReference type="EMBL" id="KAA0050226.1"/>
    </source>
</evidence>
<dbReference type="FunFam" id="1.10.340.70:FF:000001">
    <property type="entry name" value="Retrovirus-related Pol polyprotein from transposon gypsy-like Protein"/>
    <property type="match status" value="1"/>
</dbReference>
<keyword evidence="1" id="KW-0645">Protease</keyword>
<dbReference type="GO" id="GO:0015074">
    <property type="term" value="P:DNA integration"/>
    <property type="evidence" value="ECO:0007669"/>
    <property type="project" value="UniProtKB-KW"/>
</dbReference>
<dbReference type="InterPro" id="IPR023780">
    <property type="entry name" value="Chromo_domain"/>
</dbReference>
<evidence type="ECO:0000256" key="8">
    <source>
        <dbReference type="ARBA" id="ARBA00022932"/>
    </source>
</evidence>
<evidence type="ECO:0000256" key="1">
    <source>
        <dbReference type="ARBA" id="ARBA00022670"/>
    </source>
</evidence>
<dbReference type="GO" id="GO:0046872">
    <property type="term" value="F:metal ion binding"/>
    <property type="evidence" value="ECO:0007669"/>
    <property type="project" value="UniProtKB-KW"/>
</dbReference>
<proteinExistence type="predicted"/>
<dbReference type="Proteomes" id="UP000321947">
    <property type="component" value="Unassembled WGS sequence"/>
</dbReference>
<keyword evidence="6" id="KW-0229">DNA integration</keyword>
<dbReference type="InterPro" id="IPR056924">
    <property type="entry name" value="SH3_Tf2-1"/>
</dbReference>
<dbReference type="GO" id="GO:0006508">
    <property type="term" value="P:proteolysis"/>
    <property type="evidence" value="ECO:0007669"/>
    <property type="project" value="UniProtKB-KW"/>
</dbReference>
<dbReference type="Gene3D" id="1.10.340.70">
    <property type="match status" value="1"/>
</dbReference>
<dbReference type="InterPro" id="IPR041588">
    <property type="entry name" value="Integrase_H2C2"/>
</dbReference>
<dbReference type="GO" id="GO:0006310">
    <property type="term" value="P:DNA recombination"/>
    <property type="evidence" value="ECO:0007669"/>
    <property type="project" value="UniProtKB-KW"/>
</dbReference>
<keyword evidence="5" id="KW-0460">Magnesium</keyword>
<dbReference type="GO" id="GO:0003887">
    <property type="term" value="F:DNA-directed DNA polymerase activity"/>
    <property type="evidence" value="ECO:0007669"/>
    <property type="project" value="UniProtKB-KW"/>
</dbReference>
<evidence type="ECO:0000256" key="10">
    <source>
        <dbReference type="ARBA" id="ARBA00023172"/>
    </source>
</evidence>
<evidence type="ECO:0000256" key="9">
    <source>
        <dbReference type="ARBA" id="ARBA00023125"/>
    </source>
</evidence>
<evidence type="ECO:0000256" key="5">
    <source>
        <dbReference type="ARBA" id="ARBA00022842"/>
    </source>
</evidence>
<evidence type="ECO:0000256" key="6">
    <source>
        <dbReference type="ARBA" id="ARBA00022908"/>
    </source>
</evidence>
<evidence type="ECO:0000256" key="2">
    <source>
        <dbReference type="ARBA" id="ARBA00022723"/>
    </source>
</evidence>
<keyword evidence="8" id="KW-0548">Nucleotidyltransferase</keyword>
<dbReference type="EMBL" id="SSTD01018169">
    <property type="protein sequence ID" value="TYJ98182.1"/>
    <property type="molecule type" value="Genomic_DNA"/>
</dbReference>
<evidence type="ECO:0000313" key="15">
    <source>
        <dbReference type="Proteomes" id="UP000321947"/>
    </source>
</evidence>
<dbReference type="EMBL" id="SSTE01011875">
    <property type="protein sequence ID" value="KAA0050226.1"/>
    <property type="molecule type" value="Genomic_DNA"/>
</dbReference>
<dbReference type="GO" id="GO:0003964">
    <property type="term" value="F:RNA-directed DNA polymerase activity"/>
    <property type="evidence" value="ECO:0007669"/>
    <property type="project" value="UniProtKB-KW"/>
</dbReference>
<feature type="domain" description="Chromo" evidence="11">
    <location>
        <begin position="295"/>
        <end position="330"/>
    </location>
</feature>